<reference evidence="3 4" key="1">
    <citation type="submission" date="2020-04" db="EMBL/GenBank/DDBJ databases">
        <title>Plant Genome Project.</title>
        <authorList>
            <person name="Zhang R.-G."/>
        </authorList>
    </citation>
    <scope>NUCLEOTIDE SEQUENCE [LARGE SCALE GENOMIC DNA]</scope>
    <source>
        <strain evidence="3">YNK0</strain>
        <tissue evidence="3">Leaf</tissue>
    </source>
</reference>
<evidence type="ECO:0000256" key="1">
    <source>
        <dbReference type="SAM" id="MobiDB-lite"/>
    </source>
</evidence>
<feature type="transmembrane region" description="Helical" evidence="2">
    <location>
        <begin position="137"/>
        <end position="159"/>
    </location>
</feature>
<keyword evidence="4" id="KW-1185">Reference proteome</keyword>
<dbReference type="OMA" id="VLWSKFI"/>
<gene>
    <name evidence="3" type="ORF">HHK36_030077</name>
</gene>
<name>A0A834YAL8_TETSI</name>
<protein>
    <submittedName>
        <fullName evidence="3">Uncharacterized protein</fullName>
    </submittedName>
</protein>
<proteinExistence type="predicted"/>
<feature type="compositionally biased region" description="Low complexity" evidence="1">
    <location>
        <begin position="15"/>
        <end position="28"/>
    </location>
</feature>
<feature type="region of interest" description="Disordered" evidence="1">
    <location>
        <begin position="1"/>
        <end position="28"/>
    </location>
</feature>
<feature type="region of interest" description="Disordered" evidence="1">
    <location>
        <begin position="61"/>
        <end position="88"/>
    </location>
</feature>
<evidence type="ECO:0000313" key="3">
    <source>
        <dbReference type="EMBL" id="KAF8378728.1"/>
    </source>
</evidence>
<keyword evidence="2" id="KW-1133">Transmembrane helix</keyword>
<evidence type="ECO:0000256" key="2">
    <source>
        <dbReference type="SAM" id="Phobius"/>
    </source>
</evidence>
<keyword evidence="2" id="KW-0472">Membrane</keyword>
<sequence>MEEDEISGGLNEWEQIQSSSSAQNQIHSSPWEMVVIPESLFEDSFVFPPSNHEALPISHGLHDHQAQQEQEPEPDPSSSSSLSDDYREDPVTFPLDSRRRFAGDIVRRLNFGFELLSSKILHIASSVRSYTASRGRVWSFVSATGVVAALLLTMLYVTVQRWRRRFRQENKDCLILLIKQKR</sequence>
<dbReference type="PANTHER" id="PTHR37206">
    <property type="entry name" value="TRANSMEMBRANE PROTEIN"/>
    <property type="match status" value="1"/>
</dbReference>
<comment type="caution">
    <text evidence="3">The sequence shown here is derived from an EMBL/GenBank/DDBJ whole genome shotgun (WGS) entry which is preliminary data.</text>
</comment>
<dbReference type="AlphaFoldDB" id="A0A834YAL8"/>
<accession>A0A834YAL8</accession>
<dbReference type="PANTHER" id="PTHR37206:SF4">
    <property type="entry name" value="TRANSMEMBRANE PROTEIN"/>
    <property type="match status" value="1"/>
</dbReference>
<organism evidence="3 4">
    <name type="scientific">Tetracentron sinense</name>
    <name type="common">Spur-leaf</name>
    <dbReference type="NCBI Taxonomy" id="13715"/>
    <lineage>
        <taxon>Eukaryota</taxon>
        <taxon>Viridiplantae</taxon>
        <taxon>Streptophyta</taxon>
        <taxon>Embryophyta</taxon>
        <taxon>Tracheophyta</taxon>
        <taxon>Spermatophyta</taxon>
        <taxon>Magnoliopsida</taxon>
        <taxon>Trochodendrales</taxon>
        <taxon>Trochodendraceae</taxon>
        <taxon>Tetracentron</taxon>
    </lineage>
</organism>
<dbReference type="EMBL" id="JABCRI010000023">
    <property type="protein sequence ID" value="KAF8378728.1"/>
    <property type="molecule type" value="Genomic_DNA"/>
</dbReference>
<evidence type="ECO:0000313" key="4">
    <source>
        <dbReference type="Proteomes" id="UP000655225"/>
    </source>
</evidence>
<keyword evidence="2" id="KW-0812">Transmembrane</keyword>
<dbReference type="OrthoDB" id="734536at2759"/>
<dbReference type="Proteomes" id="UP000655225">
    <property type="component" value="Unassembled WGS sequence"/>
</dbReference>